<dbReference type="Gene3D" id="2.60.40.10">
    <property type="entry name" value="Immunoglobulins"/>
    <property type="match status" value="2"/>
</dbReference>
<feature type="compositionally biased region" description="Low complexity" evidence="1">
    <location>
        <begin position="406"/>
        <end position="415"/>
    </location>
</feature>
<feature type="region of interest" description="Disordered" evidence="1">
    <location>
        <begin position="392"/>
        <end position="438"/>
    </location>
</feature>
<dbReference type="Pfam" id="PF07705">
    <property type="entry name" value="CARDB"/>
    <property type="match status" value="1"/>
</dbReference>
<feature type="compositionally biased region" description="Polar residues" evidence="1">
    <location>
        <begin position="33"/>
        <end position="56"/>
    </location>
</feature>
<keyword evidence="2" id="KW-1133">Transmembrane helix</keyword>
<dbReference type="OrthoDB" id="307774at2157"/>
<name>A0A2I8VFR4_9EURY</name>
<evidence type="ECO:0000256" key="2">
    <source>
        <dbReference type="SAM" id="Phobius"/>
    </source>
</evidence>
<feature type="compositionally biased region" description="Low complexity" evidence="1">
    <location>
        <begin position="70"/>
        <end position="79"/>
    </location>
</feature>
<feature type="domain" description="CARDB" evidence="3">
    <location>
        <begin position="81"/>
        <end position="151"/>
    </location>
</feature>
<evidence type="ECO:0000313" key="4">
    <source>
        <dbReference type="EMBL" id="AUV80773.1"/>
    </source>
</evidence>
<evidence type="ECO:0000259" key="3">
    <source>
        <dbReference type="Pfam" id="PF07705"/>
    </source>
</evidence>
<dbReference type="InterPro" id="IPR011635">
    <property type="entry name" value="CARDB"/>
</dbReference>
<feature type="compositionally biased region" description="Pro residues" evidence="1">
    <location>
        <begin position="416"/>
        <end position="427"/>
    </location>
</feature>
<keyword evidence="2" id="KW-0812">Transmembrane</keyword>
<organism evidence="4 5">
    <name type="scientific">Salinigranum rubrum</name>
    <dbReference type="NCBI Taxonomy" id="755307"/>
    <lineage>
        <taxon>Archaea</taxon>
        <taxon>Methanobacteriati</taxon>
        <taxon>Methanobacteriota</taxon>
        <taxon>Stenosarchaea group</taxon>
        <taxon>Halobacteria</taxon>
        <taxon>Halobacteriales</taxon>
        <taxon>Haloferacaceae</taxon>
        <taxon>Salinigranum</taxon>
    </lineage>
</organism>
<sequence>MRSSNDWPSLVVAVALAFVLVTVAVTPVAGESVTAQSESSPDGTEADTTAEPQSNETQSDGTETTDRTTQRPTTTPGESAFVVSNLSAASRVRVGDNVTVTAAVTNHGTARGTETLRYSFDGETVATRTATLDAGATTLLTVTVTADEISAVHDSVEAGTHVHGVRNESGAGIATRLRVTPDVDFTVERIEAPTEVSHGEPYLVLATVENPGDVAVTRRVAYAFAGQHVAEKAVTVSGNDTRQVAFQIRLADVEAAVGTVANETTYDHAVVTGGDRSGGAVRVVERPHADASSLAVESFEAADDVRPGDSHTVNLTVRNVDTAHFEGQVAYWVDGSVVETEWVRVPIGEQRTVSFRVPYDDVERAAVPLSAQRTTHSVRVGDAALVTRPVTVHAPTRTPTTPPPTFTVTSTAPAPTQSPSPAAPTPSPTTDGGEGDATCQRGFFSECGGSPFGEVSLTLLGVFLSGFGIVYEMYRGRR</sequence>
<accession>A0A2I8VFR4</accession>
<dbReference type="Proteomes" id="UP000236584">
    <property type="component" value="Chromosome"/>
</dbReference>
<protein>
    <recommendedName>
        <fullName evidence="3">CARDB domain-containing protein</fullName>
    </recommendedName>
</protein>
<dbReference type="EMBL" id="CP026309">
    <property type="protein sequence ID" value="AUV80773.1"/>
    <property type="molecule type" value="Genomic_DNA"/>
</dbReference>
<dbReference type="GeneID" id="35591051"/>
<gene>
    <name evidence="4" type="ORF">C2R22_03140</name>
</gene>
<dbReference type="RefSeq" id="WP_103424455.1">
    <property type="nucleotide sequence ID" value="NZ_CP026309.1"/>
</dbReference>
<feature type="region of interest" description="Disordered" evidence="1">
    <location>
        <begin position="31"/>
        <end position="79"/>
    </location>
</feature>
<proteinExistence type="predicted"/>
<dbReference type="AlphaFoldDB" id="A0A2I8VFR4"/>
<evidence type="ECO:0000256" key="1">
    <source>
        <dbReference type="SAM" id="MobiDB-lite"/>
    </source>
</evidence>
<dbReference type="InterPro" id="IPR013783">
    <property type="entry name" value="Ig-like_fold"/>
</dbReference>
<reference evidence="4 5" key="1">
    <citation type="submission" date="2018-01" db="EMBL/GenBank/DDBJ databases">
        <title>Complete genome sequence of Salinigranum rubrum GX10T, an extremely halophilic archaeon isolated from a marine solar saltern.</title>
        <authorList>
            <person name="Han S."/>
        </authorList>
    </citation>
    <scope>NUCLEOTIDE SEQUENCE [LARGE SCALE GENOMIC DNA]</scope>
    <source>
        <strain evidence="4 5">GX10</strain>
    </source>
</reference>
<keyword evidence="5" id="KW-1185">Reference proteome</keyword>
<dbReference type="KEGG" id="srub:C2R22_03140"/>
<feature type="transmembrane region" description="Helical" evidence="2">
    <location>
        <begin position="455"/>
        <end position="474"/>
    </location>
</feature>
<keyword evidence="2" id="KW-0472">Membrane</keyword>
<evidence type="ECO:0000313" key="5">
    <source>
        <dbReference type="Proteomes" id="UP000236584"/>
    </source>
</evidence>